<sequence length="72" mass="8307">MDLIPSPAAVLRAFADDLEARADLYDRLLWRDRGERSTVAETYRTAASLARQKARRYERLAEQNPDLSQERA</sequence>
<evidence type="ECO:0000313" key="1">
    <source>
        <dbReference type="EMBL" id="TAA25415.1"/>
    </source>
</evidence>
<organism evidence="1 2">
    <name type="scientific">Pseudoxanthomonas winnipegensis</name>
    <dbReference type="NCBI Taxonomy" id="2480810"/>
    <lineage>
        <taxon>Bacteria</taxon>
        <taxon>Pseudomonadati</taxon>
        <taxon>Pseudomonadota</taxon>
        <taxon>Gammaproteobacteria</taxon>
        <taxon>Lysobacterales</taxon>
        <taxon>Lysobacteraceae</taxon>
        <taxon>Pseudoxanthomonas</taxon>
    </lineage>
</organism>
<dbReference type="EMBL" id="SHMC01000003">
    <property type="protein sequence ID" value="TAA25415.1"/>
    <property type="molecule type" value="Genomic_DNA"/>
</dbReference>
<dbReference type="OrthoDB" id="9945606at2"/>
<name>A0A4Q8LAB8_9GAMM</name>
<reference evidence="1 2" key="1">
    <citation type="submission" date="2019-02" db="EMBL/GenBank/DDBJ databases">
        <title>WGS of Pseudoxanthomonas species novum from clinical isolates.</title>
        <authorList>
            <person name="Bernier A.-M."/>
            <person name="Bernard K."/>
            <person name="Vachon A."/>
        </authorList>
    </citation>
    <scope>NUCLEOTIDE SEQUENCE [LARGE SCALE GENOMIC DNA]</scope>
    <source>
        <strain evidence="1 2">NML171200</strain>
    </source>
</reference>
<dbReference type="Proteomes" id="UP000292627">
    <property type="component" value="Unassembled WGS sequence"/>
</dbReference>
<proteinExistence type="predicted"/>
<comment type="caution">
    <text evidence="1">The sequence shown here is derived from an EMBL/GenBank/DDBJ whole genome shotgun (WGS) entry which is preliminary data.</text>
</comment>
<accession>A0A4Q8LAB8</accession>
<evidence type="ECO:0000313" key="2">
    <source>
        <dbReference type="Proteomes" id="UP000292627"/>
    </source>
</evidence>
<protein>
    <submittedName>
        <fullName evidence="1">Uncharacterized protein</fullName>
    </submittedName>
</protein>
<dbReference type="AlphaFoldDB" id="A0A4Q8LAB8"/>
<gene>
    <name evidence="1" type="ORF">EA660_08115</name>
</gene>